<keyword evidence="3" id="KW-1185">Reference proteome</keyword>
<dbReference type="HOGENOM" id="CLU_1844825_0_0_1"/>
<dbReference type="EMBL" id="KN846956">
    <property type="protein sequence ID" value="KIW72259.1"/>
    <property type="molecule type" value="Genomic_DNA"/>
</dbReference>
<sequence length="139" mass="16231">MPQNSCSAQHYLYIPYQQQQQQRQQTCWTRGSYSINTQYVECRVQYRSKCRKSQAVPFFPRHKQSTQANHSRRHELELGVAVLVGVETNASYIMYAEEHQRPKFASKEKTPSDHSMRSFWNGSSGHRCRRNSQPGVSFG</sequence>
<evidence type="ECO:0000313" key="2">
    <source>
        <dbReference type="EMBL" id="KIW72259.1"/>
    </source>
</evidence>
<feature type="compositionally biased region" description="Basic and acidic residues" evidence="1">
    <location>
        <begin position="100"/>
        <end position="116"/>
    </location>
</feature>
<reference evidence="2 3" key="1">
    <citation type="submission" date="2015-01" db="EMBL/GenBank/DDBJ databases">
        <title>The Genome Sequence of Capronia semiimmersa CBS27337.</title>
        <authorList>
            <consortium name="The Broad Institute Genomics Platform"/>
            <person name="Cuomo C."/>
            <person name="de Hoog S."/>
            <person name="Gorbushina A."/>
            <person name="Stielow B."/>
            <person name="Teixiera M."/>
            <person name="Abouelleil A."/>
            <person name="Chapman S.B."/>
            <person name="Priest M."/>
            <person name="Young S.K."/>
            <person name="Wortman J."/>
            <person name="Nusbaum C."/>
            <person name="Birren B."/>
        </authorList>
    </citation>
    <scope>NUCLEOTIDE SEQUENCE [LARGE SCALE GENOMIC DNA]</scope>
    <source>
        <strain evidence="2 3">CBS 27337</strain>
    </source>
</reference>
<evidence type="ECO:0000313" key="3">
    <source>
        <dbReference type="Proteomes" id="UP000054266"/>
    </source>
</evidence>
<evidence type="ECO:0000256" key="1">
    <source>
        <dbReference type="SAM" id="MobiDB-lite"/>
    </source>
</evidence>
<gene>
    <name evidence="2" type="ORF">PV04_00465</name>
</gene>
<organism evidence="2 3">
    <name type="scientific">Phialophora macrospora</name>
    <dbReference type="NCBI Taxonomy" id="1851006"/>
    <lineage>
        <taxon>Eukaryota</taxon>
        <taxon>Fungi</taxon>
        <taxon>Dikarya</taxon>
        <taxon>Ascomycota</taxon>
        <taxon>Pezizomycotina</taxon>
        <taxon>Eurotiomycetes</taxon>
        <taxon>Chaetothyriomycetidae</taxon>
        <taxon>Chaetothyriales</taxon>
        <taxon>Herpotrichiellaceae</taxon>
        <taxon>Phialophora</taxon>
    </lineage>
</organism>
<protein>
    <submittedName>
        <fullName evidence="2">Uncharacterized protein</fullName>
    </submittedName>
</protein>
<proteinExistence type="predicted"/>
<accession>A0A0D2GIS8</accession>
<name>A0A0D2GIS8_9EURO</name>
<feature type="region of interest" description="Disordered" evidence="1">
    <location>
        <begin position="100"/>
        <end position="139"/>
    </location>
</feature>
<dbReference type="Proteomes" id="UP000054266">
    <property type="component" value="Unassembled WGS sequence"/>
</dbReference>
<dbReference type="AlphaFoldDB" id="A0A0D2GIS8"/>